<reference evidence="1 2" key="1">
    <citation type="submission" date="2017-03" db="EMBL/GenBank/DDBJ databases">
        <authorList>
            <person name="Afonso C.L."/>
            <person name="Miller P.J."/>
            <person name="Scott M.A."/>
            <person name="Spackman E."/>
            <person name="Goraichik I."/>
            <person name="Dimitrov K.M."/>
            <person name="Suarez D.L."/>
            <person name="Swayne D.E."/>
        </authorList>
    </citation>
    <scope>NUCLEOTIDE SEQUENCE [LARGE SCALE GENOMIC DNA]</scope>
    <source>
        <strain evidence="1 2">CECT 7639</strain>
    </source>
</reference>
<accession>A0A1Y5TR83</accession>
<dbReference type="Proteomes" id="UP000193077">
    <property type="component" value="Unassembled WGS sequence"/>
</dbReference>
<keyword evidence="2" id="KW-1185">Reference proteome</keyword>
<gene>
    <name evidence="1" type="ORF">TRL7639_03770</name>
</gene>
<dbReference type="SUPFAM" id="SSF53254">
    <property type="entry name" value="Phosphoglycerate mutase-like"/>
    <property type="match status" value="1"/>
</dbReference>
<dbReference type="Gene3D" id="3.40.50.1240">
    <property type="entry name" value="Phosphoglycerate mutase-like"/>
    <property type="match status" value="1"/>
</dbReference>
<organism evidence="1 2">
    <name type="scientific">Falsiruegeria litorea R37</name>
    <dbReference type="NCBI Taxonomy" id="1200284"/>
    <lineage>
        <taxon>Bacteria</taxon>
        <taxon>Pseudomonadati</taxon>
        <taxon>Pseudomonadota</taxon>
        <taxon>Alphaproteobacteria</taxon>
        <taxon>Rhodobacterales</taxon>
        <taxon>Roseobacteraceae</taxon>
        <taxon>Falsiruegeria</taxon>
    </lineage>
</organism>
<dbReference type="Pfam" id="PF00300">
    <property type="entry name" value="His_Phos_1"/>
    <property type="match status" value="1"/>
</dbReference>
<evidence type="ECO:0000313" key="2">
    <source>
        <dbReference type="Proteomes" id="UP000193077"/>
    </source>
</evidence>
<protein>
    <submittedName>
        <fullName evidence="1">Histidine phosphatase superfamily (Branch 1)</fullName>
    </submittedName>
</protein>
<sequence length="195" mass="21253">MTHAGRIAIYLTHAEVVIDPAIPVPDWGLSPVGAERTATLAARLPQSPIQVISSAERKALETAWPLAARFGTPVTVRPGMHENDRSATGFLPGPEFETAADAFFATPHQSIRGWERAIDAQSRIADEVRRAVNSHLDDHILFCGHGGVGTLLYCDLAGKPIDRTWDQTGGGHWFAFDPDSWTALSQWAPMETLSF</sequence>
<proteinExistence type="predicted"/>
<dbReference type="RefSeq" id="WP_085797413.1">
    <property type="nucleotide sequence ID" value="NZ_FWFO01000004.1"/>
</dbReference>
<dbReference type="InterPro" id="IPR013078">
    <property type="entry name" value="His_Pase_superF_clade-1"/>
</dbReference>
<name>A0A1Y5TR83_9RHOB</name>
<dbReference type="InterPro" id="IPR029033">
    <property type="entry name" value="His_PPase_superfam"/>
</dbReference>
<dbReference type="EMBL" id="FWFO01000004">
    <property type="protein sequence ID" value="SLN66359.1"/>
    <property type="molecule type" value="Genomic_DNA"/>
</dbReference>
<dbReference type="AlphaFoldDB" id="A0A1Y5TR83"/>
<evidence type="ECO:0000313" key="1">
    <source>
        <dbReference type="EMBL" id="SLN66359.1"/>
    </source>
</evidence>
<dbReference type="OrthoDB" id="34197at2"/>